<reference evidence="1 2" key="1">
    <citation type="submission" date="2008-03" db="EMBL/GenBank/DDBJ databases">
        <title>Sequencing of the draft genome and assembly of Burkholderia graminis C4D1M.</title>
        <authorList>
            <consortium name="US DOE Joint Genome Institute (JGI-PGF)"/>
            <person name="Copeland A."/>
            <person name="Lucas S."/>
            <person name="Lapidus A."/>
            <person name="Glavina del Rio T."/>
            <person name="Dalin E."/>
            <person name="Tice H."/>
            <person name="Bruce D."/>
            <person name="Goodwin L."/>
            <person name="Pitluck S."/>
            <person name="Larimer F."/>
            <person name="Land M.L."/>
            <person name="Hauser L."/>
            <person name="Tiedje J."/>
            <person name="Richardson P."/>
        </authorList>
    </citation>
    <scope>NUCLEOTIDE SEQUENCE [LARGE SCALE GENOMIC DNA]</scope>
    <source>
        <strain evidence="2">ATCC 700544 / DSM 17151 / LMG 18924 / NCIMB 13744 / C4D1M</strain>
    </source>
</reference>
<gene>
    <name evidence="1" type="ORF">BgramDRAFT_4147</name>
</gene>
<evidence type="ECO:0000313" key="2">
    <source>
        <dbReference type="Proteomes" id="UP000005045"/>
    </source>
</evidence>
<proteinExistence type="predicted"/>
<evidence type="ECO:0000313" key="1">
    <source>
        <dbReference type="EMBL" id="EDT09095.1"/>
    </source>
</evidence>
<name>B1G482_PARG4</name>
<organism evidence="1 2">
    <name type="scientific">Paraburkholderia graminis (strain ATCC 700544 / DSM 17151 / LMG 18924 / NCIMB 13744 / C4D1M)</name>
    <dbReference type="NCBI Taxonomy" id="396598"/>
    <lineage>
        <taxon>Bacteria</taxon>
        <taxon>Pseudomonadati</taxon>
        <taxon>Pseudomonadota</taxon>
        <taxon>Betaproteobacteria</taxon>
        <taxon>Burkholderiales</taxon>
        <taxon>Burkholderiaceae</taxon>
        <taxon>Paraburkholderia</taxon>
    </lineage>
</organism>
<dbReference type="Proteomes" id="UP000005045">
    <property type="component" value="Unassembled WGS sequence"/>
</dbReference>
<comment type="caution">
    <text evidence="1">The sequence shown here is derived from an EMBL/GenBank/DDBJ whole genome shotgun (WGS) entry which is preliminary data.</text>
</comment>
<accession>B1G482</accession>
<dbReference type="EMBL" id="ABLD01000013">
    <property type="protein sequence ID" value="EDT09095.1"/>
    <property type="molecule type" value="Genomic_DNA"/>
</dbReference>
<keyword evidence="2" id="KW-1185">Reference proteome</keyword>
<sequence>MRLLRRLFAQHHGWTESSARSRETVARVLAMNPRLKYARHYEEKLTRAVTSAHEYVDKLVASLPSPHEANADAWSSDPLIRAMFATREDLADAFSRSETLQTYFDREADQAAAYAVLGMSMIERHVLGVAMEGNSIRHDVPQTTLCFSDHRVSICSNSEASLRVEIGRRMIDQLALEGLASLSTMQRNLARQSRELIEERVALLEQQGTGMRAVIGASLLPAGSAEVERLQAQIDSNSATLAALRVPGRLADLEVKCVCDVMSSPSDHLFVASRRVRLDMMNVIQPAGVAAAHEIECYFARVPGNPPITRTFALVRFPRKELLPAGLRIDLATRAI</sequence>
<dbReference type="OrthoDB" id="8557243at2"/>
<protein>
    <submittedName>
        <fullName evidence="1">Uncharacterized protein</fullName>
    </submittedName>
</protein>
<dbReference type="AlphaFoldDB" id="B1G482"/>